<dbReference type="RefSeq" id="WP_268077170.1">
    <property type="nucleotide sequence ID" value="NZ_CP109967.1"/>
</dbReference>
<dbReference type="Gene3D" id="2.40.50.870">
    <property type="entry name" value="Protein of unknown function (DUF3299)"/>
    <property type="match status" value="1"/>
</dbReference>
<reference evidence="1" key="1">
    <citation type="submission" date="2022-10" db="EMBL/GenBank/DDBJ databases">
        <title>Catenovulum adriacola sp. nov. isolated in the Harbour of Susak.</title>
        <authorList>
            <person name="Schoch T."/>
            <person name="Reich S.J."/>
            <person name="Stoeferle S."/>
            <person name="Flaiz M."/>
            <person name="Kazda M."/>
            <person name="Riedel C.U."/>
            <person name="Duerre P."/>
        </authorList>
    </citation>
    <scope>NUCLEOTIDE SEQUENCE</scope>
    <source>
        <strain evidence="1">TS8</strain>
        <plasmid evidence="1">pCadTS8_2</plasmid>
    </source>
</reference>
<dbReference type="EMBL" id="CP109967">
    <property type="protein sequence ID" value="WAJ72392.1"/>
    <property type="molecule type" value="Genomic_DNA"/>
</dbReference>
<geneLocation type="plasmid" evidence="1 2">
    <name>pCadTS8_2</name>
</geneLocation>
<name>A0ABY7ASZ7_9ALTE</name>
<dbReference type="InterPro" id="IPR021727">
    <property type="entry name" value="DUF3299"/>
</dbReference>
<protein>
    <submittedName>
        <fullName evidence="1">DUF3299 domain-containing protein</fullName>
    </submittedName>
</protein>
<proteinExistence type="predicted"/>
<accession>A0ABY7ASZ7</accession>
<organism evidence="1 2">
    <name type="scientific">Catenovulum adriaticum</name>
    <dbReference type="NCBI Taxonomy" id="2984846"/>
    <lineage>
        <taxon>Bacteria</taxon>
        <taxon>Pseudomonadati</taxon>
        <taxon>Pseudomonadota</taxon>
        <taxon>Gammaproteobacteria</taxon>
        <taxon>Alteromonadales</taxon>
        <taxon>Alteromonadaceae</taxon>
        <taxon>Catenovulum</taxon>
    </lineage>
</organism>
<keyword evidence="1" id="KW-0614">Plasmid</keyword>
<evidence type="ECO:0000313" key="1">
    <source>
        <dbReference type="EMBL" id="WAJ72392.1"/>
    </source>
</evidence>
<keyword evidence="2" id="KW-1185">Reference proteome</keyword>
<dbReference type="Pfam" id="PF11736">
    <property type="entry name" value="DUF3299"/>
    <property type="match status" value="1"/>
</dbReference>
<sequence>MFFMLGSNLDIMMRIISKYIHYSLLPILVLAAILIACRVYAQDEVNQIYQSVEWTELMPKDDLDALMNPPDYLLDIADGTEDDSLQALSNTKQLDDKTKRYEQALTSYRVSPEYNNKNIRIAGFVVPVEVDPSQKAISFFIVPYFGACLHMPPPPPNQIIYVDYEQGIKIDNLYDPFWFEGKLTIKKVEADVASSAYQMNVNQILAYEEEAQAN</sequence>
<gene>
    <name evidence="1" type="ORF">OLW01_16780</name>
</gene>
<evidence type="ECO:0000313" key="2">
    <source>
        <dbReference type="Proteomes" id="UP001163726"/>
    </source>
</evidence>
<dbReference type="Proteomes" id="UP001163726">
    <property type="component" value="Plasmid pCadTS8_2"/>
</dbReference>